<name>A0ABS7Q6J2_9ACTN</name>
<keyword evidence="3" id="KW-1185">Reference proteome</keyword>
<organism evidence="2 3">
    <name type="scientific">Actinacidiphila acidipaludis</name>
    <dbReference type="NCBI Taxonomy" id="2873382"/>
    <lineage>
        <taxon>Bacteria</taxon>
        <taxon>Bacillati</taxon>
        <taxon>Actinomycetota</taxon>
        <taxon>Actinomycetes</taxon>
        <taxon>Kitasatosporales</taxon>
        <taxon>Streptomycetaceae</taxon>
        <taxon>Actinacidiphila</taxon>
    </lineage>
</organism>
<evidence type="ECO:0008006" key="4">
    <source>
        <dbReference type="Google" id="ProtNLM"/>
    </source>
</evidence>
<sequence>MNADSITAPGEFGGLVTSFGFSVTPSTVGPGGTVTLRATGCATQATASAPALLEDVRLGKGRGAGQSATVTLRADATPGTRYEVAFTCGTEQGSTPLTIGSGGAATPSPSRRSVQNALGGSSGPGSAEVTVGAVLVAVAGGLVLHRLRSPRH</sequence>
<protein>
    <recommendedName>
        <fullName evidence="4">Lipoprotein</fullName>
    </recommendedName>
</protein>
<accession>A0ABS7Q6J2</accession>
<evidence type="ECO:0000313" key="3">
    <source>
        <dbReference type="Proteomes" id="UP000778578"/>
    </source>
</evidence>
<dbReference type="RefSeq" id="WP_222962911.1">
    <property type="nucleotide sequence ID" value="NZ_JAINZZ010000014.1"/>
</dbReference>
<feature type="compositionally biased region" description="Polar residues" evidence="1">
    <location>
        <begin position="107"/>
        <end position="119"/>
    </location>
</feature>
<reference evidence="2 3" key="1">
    <citation type="submission" date="2021-08" db="EMBL/GenBank/DDBJ databases">
        <title>WGS of actinomycetes from Thailand.</title>
        <authorList>
            <person name="Thawai C."/>
        </authorList>
    </citation>
    <scope>NUCLEOTIDE SEQUENCE [LARGE SCALE GENOMIC DNA]</scope>
    <source>
        <strain evidence="2 3">PLK6-54</strain>
    </source>
</reference>
<dbReference type="Proteomes" id="UP000778578">
    <property type="component" value="Unassembled WGS sequence"/>
</dbReference>
<feature type="region of interest" description="Disordered" evidence="1">
    <location>
        <begin position="93"/>
        <end position="123"/>
    </location>
</feature>
<dbReference type="EMBL" id="JAINZZ010000014">
    <property type="protein sequence ID" value="MBY8878766.1"/>
    <property type="molecule type" value="Genomic_DNA"/>
</dbReference>
<proteinExistence type="predicted"/>
<evidence type="ECO:0000313" key="2">
    <source>
        <dbReference type="EMBL" id="MBY8878766.1"/>
    </source>
</evidence>
<evidence type="ECO:0000256" key="1">
    <source>
        <dbReference type="SAM" id="MobiDB-lite"/>
    </source>
</evidence>
<comment type="caution">
    <text evidence="2">The sequence shown here is derived from an EMBL/GenBank/DDBJ whole genome shotgun (WGS) entry which is preliminary data.</text>
</comment>
<gene>
    <name evidence="2" type="ORF">K7862_14125</name>
</gene>